<gene>
    <name evidence="1" type="ORF">phiPsa267_165</name>
</gene>
<sequence>MTTIVRTDAVSNAIAKMIRDNGSKWMGVTFVKKNGEVRTLNCHVRTVKGHTGHNNASHVEKYVTVVLNEKDEKGNEQFRNVNMETVVSLSIAGRKISFQ</sequence>
<evidence type="ECO:0000313" key="2">
    <source>
        <dbReference type="Proteomes" id="UP000516074"/>
    </source>
</evidence>
<dbReference type="Proteomes" id="UP000516074">
    <property type="component" value="Segment"/>
</dbReference>
<accession>A0A7G9V107</accession>
<reference evidence="1 2" key="1">
    <citation type="submission" date="2020-06" db="EMBL/GenBank/DDBJ databases">
        <title>Characterization of Pseudomonas phiPsa374-like phages.</title>
        <authorList>
            <person name="Warring S."/>
            <person name="Malone L.M."/>
            <person name="Easingwood R.A."/>
            <person name="Rigano L."/>
            <person name="Frampton R.A."/>
            <person name="Lopez Acedo E."/>
            <person name="Templeton M.D."/>
            <person name="Kleffmann T."/>
            <person name="Bostina M."/>
            <person name="Fineran P.C."/>
        </authorList>
    </citation>
    <scope>NUCLEOTIDE SEQUENCE [LARGE SCALE GENOMIC DNA]</scope>
</reference>
<keyword evidence="2" id="KW-1185">Reference proteome</keyword>
<name>A0A7G9V107_9CAUD</name>
<protein>
    <submittedName>
        <fullName evidence="1">Uncharacterized protein</fullName>
    </submittedName>
</protein>
<dbReference type="EMBL" id="MT670417">
    <property type="protein sequence ID" value="QNN99962.1"/>
    <property type="molecule type" value="Genomic_DNA"/>
</dbReference>
<proteinExistence type="predicted"/>
<evidence type="ECO:0000313" key="1">
    <source>
        <dbReference type="EMBL" id="QNN99962.1"/>
    </source>
</evidence>
<organism evidence="1 2">
    <name type="scientific">Pseudomonas phage phiPsa267</name>
    <dbReference type="NCBI Taxonomy" id="1460361"/>
    <lineage>
        <taxon>Viruses</taxon>
        <taxon>Duplodnaviria</taxon>
        <taxon>Heunggongvirae</taxon>
        <taxon>Uroviricota</taxon>
        <taxon>Caudoviricetes</taxon>
        <taxon>Vandenendeviridae</taxon>
        <taxon>Gorskivirinae</taxon>
        <taxon>Otagovirus</taxon>
        <taxon>Otagovirus psa267</taxon>
    </lineage>
</organism>